<dbReference type="InterPro" id="IPR001810">
    <property type="entry name" value="F-box_dom"/>
</dbReference>
<protein>
    <recommendedName>
        <fullName evidence="1">F-box domain-containing protein</fullName>
    </recommendedName>
</protein>
<evidence type="ECO:0000259" key="1">
    <source>
        <dbReference type="PROSITE" id="PS50181"/>
    </source>
</evidence>
<dbReference type="InterPro" id="IPR017451">
    <property type="entry name" value="F-box-assoc_interact_dom"/>
</dbReference>
<proteinExistence type="predicted"/>
<dbReference type="Pfam" id="PF08268">
    <property type="entry name" value="FBA_3"/>
    <property type="match status" value="1"/>
</dbReference>
<dbReference type="NCBIfam" id="TIGR01640">
    <property type="entry name" value="F_box_assoc_1"/>
    <property type="match status" value="1"/>
</dbReference>
<evidence type="ECO:0000313" key="3">
    <source>
        <dbReference type="Proteomes" id="UP000467841"/>
    </source>
</evidence>
<sequence>MTSIPNDLIEEICTRLPSKSIARFRCVSKQWCSMLHRPDFTELFLTRSSARPRLLFAIEGKDEWSFFSMTQPHNPYKKSSSLVVAADFHMTFPSGRGLMSCFPGYASGLICLTQMPFLNKEVTSSIICNPNTGQYSILPIPIKHTYMRPFLGFDPIDKQFKVLFIKDDTSYYDDAGPRILTLGAEKMRLRKIQCPLTHWPLFPKGICINGVLYYIAETKDTRVIVCFYVRSEEFKFIDVEYFSFLGIKWINFKGIFGLTKWVPDAAELRLSVLEDVEEEEWTEYLCTLRDGMIVDQLTASALRVVGVTATGEIVLSKLCLSKPFYVFFVRPGRSSTLQRVEIQGIGDYNVENSNDHFVEFFVDHVEDLNLNDVKYLKSSEGLNSIRKMPKLQHMEEVGERDRDMS</sequence>
<dbReference type="PROSITE" id="PS50181">
    <property type="entry name" value="FBOX"/>
    <property type="match status" value="1"/>
</dbReference>
<organism evidence="2 3">
    <name type="scientific">Microthlaspi erraticum</name>
    <dbReference type="NCBI Taxonomy" id="1685480"/>
    <lineage>
        <taxon>Eukaryota</taxon>
        <taxon>Viridiplantae</taxon>
        <taxon>Streptophyta</taxon>
        <taxon>Embryophyta</taxon>
        <taxon>Tracheophyta</taxon>
        <taxon>Spermatophyta</taxon>
        <taxon>Magnoliopsida</taxon>
        <taxon>eudicotyledons</taxon>
        <taxon>Gunneridae</taxon>
        <taxon>Pentapetalae</taxon>
        <taxon>rosids</taxon>
        <taxon>malvids</taxon>
        <taxon>Brassicales</taxon>
        <taxon>Brassicaceae</taxon>
        <taxon>Coluteocarpeae</taxon>
        <taxon>Microthlaspi</taxon>
    </lineage>
</organism>
<dbReference type="InterPro" id="IPR036047">
    <property type="entry name" value="F-box-like_dom_sf"/>
</dbReference>
<dbReference type="PANTHER" id="PTHR31111">
    <property type="entry name" value="BNAA05G37150D PROTEIN-RELATED"/>
    <property type="match status" value="1"/>
</dbReference>
<dbReference type="InterPro" id="IPR013187">
    <property type="entry name" value="F-box-assoc_dom_typ3"/>
</dbReference>
<dbReference type="OrthoDB" id="692435at2759"/>
<evidence type="ECO:0000313" key="2">
    <source>
        <dbReference type="EMBL" id="CAA7061228.1"/>
    </source>
</evidence>
<reference evidence="2" key="1">
    <citation type="submission" date="2020-01" db="EMBL/GenBank/DDBJ databases">
        <authorList>
            <person name="Mishra B."/>
        </authorList>
    </citation>
    <scope>NUCLEOTIDE SEQUENCE [LARGE SCALE GENOMIC DNA]</scope>
</reference>
<dbReference type="Gene3D" id="1.20.1280.50">
    <property type="match status" value="1"/>
</dbReference>
<dbReference type="SUPFAM" id="SSF81383">
    <property type="entry name" value="F-box domain"/>
    <property type="match status" value="1"/>
</dbReference>
<dbReference type="PANTHER" id="PTHR31111:SF130">
    <property type="entry name" value="F-BOX ASSOCIATED UBIQUITINATION EFFECTOR FAMILY PROTEIN"/>
    <property type="match status" value="1"/>
</dbReference>
<gene>
    <name evidence="2" type="ORF">MERR_LOCUS48464</name>
</gene>
<feature type="domain" description="F-box" evidence="1">
    <location>
        <begin position="1"/>
        <end position="47"/>
    </location>
</feature>
<keyword evidence="3" id="KW-1185">Reference proteome</keyword>
<dbReference type="Proteomes" id="UP000467841">
    <property type="component" value="Unassembled WGS sequence"/>
</dbReference>
<dbReference type="AlphaFoldDB" id="A0A6D2L972"/>
<name>A0A6D2L972_9BRAS</name>
<accession>A0A6D2L972</accession>
<dbReference type="CDD" id="cd22157">
    <property type="entry name" value="F-box_AtFBW1-like"/>
    <property type="match status" value="1"/>
</dbReference>
<dbReference type="Pfam" id="PF00646">
    <property type="entry name" value="F-box"/>
    <property type="match status" value="1"/>
</dbReference>
<dbReference type="EMBL" id="CACVBM020001862">
    <property type="protein sequence ID" value="CAA7061228.1"/>
    <property type="molecule type" value="Genomic_DNA"/>
</dbReference>
<comment type="caution">
    <text evidence="2">The sequence shown here is derived from an EMBL/GenBank/DDBJ whole genome shotgun (WGS) entry which is preliminary data.</text>
</comment>
<dbReference type="SMART" id="SM00256">
    <property type="entry name" value="FBOX"/>
    <property type="match status" value="1"/>
</dbReference>